<keyword evidence="5 7" id="KW-1133">Transmembrane helix</keyword>
<feature type="transmembrane region" description="Helical" evidence="7">
    <location>
        <begin position="12"/>
        <end position="35"/>
    </location>
</feature>
<dbReference type="PROSITE" id="PS50928">
    <property type="entry name" value="ABC_TM1"/>
    <property type="match status" value="1"/>
</dbReference>
<evidence type="ECO:0000313" key="10">
    <source>
        <dbReference type="Proteomes" id="UP001500235"/>
    </source>
</evidence>
<dbReference type="InterPro" id="IPR051393">
    <property type="entry name" value="ABC_transporter_permease"/>
</dbReference>
<feature type="domain" description="ABC transmembrane type-1" evidence="8">
    <location>
        <begin position="68"/>
        <end position="280"/>
    </location>
</feature>
<feature type="transmembrane region" description="Helical" evidence="7">
    <location>
        <begin position="72"/>
        <end position="93"/>
    </location>
</feature>
<dbReference type="RefSeq" id="WP_344705970.1">
    <property type="nucleotide sequence ID" value="NZ_BAABBQ010000001.1"/>
</dbReference>
<feature type="transmembrane region" description="Helical" evidence="7">
    <location>
        <begin position="153"/>
        <end position="176"/>
    </location>
</feature>
<dbReference type="Pfam" id="PF00528">
    <property type="entry name" value="BPD_transp_1"/>
    <property type="match status" value="1"/>
</dbReference>
<evidence type="ECO:0000256" key="4">
    <source>
        <dbReference type="ARBA" id="ARBA00022692"/>
    </source>
</evidence>
<dbReference type="InterPro" id="IPR035906">
    <property type="entry name" value="MetI-like_sf"/>
</dbReference>
<evidence type="ECO:0000259" key="8">
    <source>
        <dbReference type="PROSITE" id="PS50928"/>
    </source>
</evidence>
<protein>
    <submittedName>
        <fullName evidence="9">Sugar ABC transporter permease</fullName>
    </submittedName>
</protein>
<evidence type="ECO:0000256" key="3">
    <source>
        <dbReference type="ARBA" id="ARBA00022475"/>
    </source>
</evidence>
<dbReference type="SUPFAM" id="SSF161098">
    <property type="entry name" value="MetI-like"/>
    <property type="match status" value="1"/>
</dbReference>
<evidence type="ECO:0000313" key="9">
    <source>
        <dbReference type="EMBL" id="GAA4011651.1"/>
    </source>
</evidence>
<dbReference type="PANTHER" id="PTHR30193">
    <property type="entry name" value="ABC TRANSPORTER PERMEASE PROTEIN"/>
    <property type="match status" value="1"/>
</dbReference>
<evidence type="ECO:0000256" key="5">
    <source>
        <dbReference type="ARBA" id="ARBA00022989"/>
    </source>
</evidence>
<feature type="transmembrane region" description="Helical" evidence="7">
    <location>
        <begin position="105"/>
        <end position="125"/>
    </location>
</feature>
<evidence type="ECO:0000256" key="2">
    <source>
        <dbReference type="ARBA" id="ARBA00022448"/>
    </source>
</evidence>
<dbReference type="Proteomes" id="UP001500235">
    <property type="component" value="Unassembled WGS sequence"/>
</dbReference>
<dbReference type="InterPro" id="IPR000515">
    <property type="entry name" value="MetI-like"/>
</dbReference>
<dbReference type="PANTHER" id="PTHR30193:SF41">
    <property type="entry name" value="DIACETYLCHITOBIOSE UPTAKE SYSTEM PERMEASE PROTEIN NGCF"/>
    <property type="match status" value="1"/>
</dbReference>
<dbReference type="Gene3D" id="1.10.3720.10">
    <property type="entry name" value="MetI-like"/>
    <property type="match status" value="1"/>
</dbReference>
<evidence type="ECO:0000256" key="7">
    <source>
        <dbReference type="RuleBase" id="RU363032"/>
    </source>
</evidence>
<keyword evidence="4 7" id="KW-0812">Transmembrane</keyword>
<organism evidence="9 10">
    <name type="scientific">Sphingomonas swuensis</name>
    <dbReference type="NCBI Taxonomy" id="977800"/>
    <lineage>
        <taxon>Bacteria</taxon>
        <taxon>Pseudomonadati</taxon>
        <taxon>Pseudomonadota</taxon>
        <taxon>Alphaproteobacteria</taxon>
        <taxon>Sphingomonadales</taxon>
        <taxon>Sphingomonadaceae</taxon>
        <taxon>Sphingomonas</taxon>
    </lineage>
</organism>
<keyword evidence="3" id="KW-1003">Cell membrane</keyword>
<reference evidence="10" key="1">
    <citation type="journal article" date="2019" name="Int. J. Syst. Evol. Microbiol.">
        <title>The Global Catalogue of Microorganisms (GCM) 10K type strain sequencing project: providing services to taxonomists for standard genome sequencing and annotation.</title>
        <authorList>
            <consortium name="The Broad Institute Genomics Platform"/>
            <consortium name="The Broad Institute Genome Sequencing Center for Infectious Disease"/>
            <person name="Wu L."/>
            <person name="Ma J."/>
        </authorList>
    </citation>
    <scope>NUCLEOTIDE SEQUENCE [LARGE SCALE GENOMIC DNA]</scope>
    <source>
        <strain evidence="10">JCM 17563</strain>
    </source>
</reference>
<sequence>MSQAARRRDPGLAFVGPFLLVYCLVLILPMLHGIWLSLHVIDIWGDGRFAGLANYSRLFADPVFGQSLVNTFIVTLMIVPLLTVIALGLALALNRATRGAAILRGIFFSSAVLSVTIVTLIWRFILAPDAGLLGEVWQSAGWEPLPFLSSPGLALWALAITTIWWSIGLPMLLFLAGLQQVPADLYEAAALDKASRWRTFTQITLPALRRTTILVVMLQTAAQLQLFGQSQLLTAGGPSGASRTVVLFMNEVAFGRWELGYAQAAAEMLFLIILGVTLTQYWLTGRAGEGDHGR</sequence>
<keyword evidence="6 7" id="KW-0472">Membrane</keyword>
<keyword evidence="10" id="KW-1185">Reference proteome</keyword>
<proteinExistence type="inferred from homology"/>
<feature type="transmembrane region" description="Helical" evidence="7">
    <location>
        <begin position="264"/>
        <end position="283"/>
    </location>
</feature>
<evidence type="ECO:0000256" key="1">
    <source>
        <dbReference type="ARBA" id="ARBA00004651"/>
    </source>
</evidence>
<name>A0ABP7SHA0_9SPHN</name>
<evidence type="ECO:0000256" key="6">
    <source>
        <dbReference type="ARBA" id="ARBA00023136"/>
    </source>
</evidence>
<comment type="similarity">
    <text evidence="7">Belongs to the binding-protein-dependent transport system permease family.</text>
</comment>
<dbReference type="CDD" id="cd06261">
    <property type="entry name" value="TM_PBP2"/>
    <property type="match status" value="1"/>
</dbReference>
<gene>
    <name evidence="9" type="ORF">GCM10022280_06640</name>
</gene>
<comment type="subcellular location">
    <subcellularLocation>
        <location evidence="1 7">Cell membrane</location>
        <topology evidence="1 7">Multi-pass membrane protein</topology>
    </subcellularLocation>
</comment>
<keyword evidence="2 7" id="KW-0813">Transport</keyword>
<comment type="caution">
    <text evidence="9">The sequence shown here is derived from an EMBL/GenBank/DDBJ whole genome shotgun (WGS) entry which is preliminary data.</text>
</comment>
<dbReference type="EMBL" id="BAABBQ010000001">
    <property type="protein sequence ID" value="GAA4011651.1"/>
    <property type="molecule type" value="Genomic_DNA"/>
</dbReference>
<accession>A0ABP7SHA0</accession>